<sequence length="185" mass="20140">MCAVQHHFPEEFSSIPVASLKITPEPDAEGDSNGEESSESESESGGDTEIARTRIDLQTVDDLAQQLESLAIACRARPPVRPTEKLRSAVLTASSALDILGFDLTPSDSVLPQKKIFPHVLPTTAAVEYSRPPKNAFNSEIDLLPLGKLGGTLLRHACRRPVTMARLPETSQWPWNERLVAAFGI</sequence>
<gene>
    <name evidence="2" type="ORF">B0H17DRAFT_1139040</name>
</gene>
<evidence type="ECO:0000256" key="1">
    <source>
        <dbReference type="SAM" id="MobiDB-lite"/>
    </source>
</evidence>
<feature type="compositionally biased region" description="Acidic residues" evidence="1">
    <location>
        <begin position="26"/>
        <end position="46"/>
    </location>
</feature>
<accession>A0AAD7GCZ8</accession>
<evidence type="ECO:0000313" key="2">
    <source>
        <dbReference type="EMBL" id="KAJ7679766.1"/>
    </source>
</evidence>
<protein>
    <submittedName>
        <fullName evidence="2">Uncharacterized protein</fullName>
    </submittedName>
</protein>
<name>A0AAD7GCZ8_MYCRO</name>
<dbReference type="Proteomes" id="UP001221757">
    <property type="component" value="Unassembled WGS sequence"/>
</dbReference>
<organism evidence="2 3">
    <name type="scientific">Mycena rosella</name>
    <name type="common">Pink bonnet</name>
    <name type="synonym">Agaricus rosellus</name>
    <dbReference type="NCBI Taxonomy" id="1033263"/>
    <lineage>
        <taxon>Eukaryota</taxon>
        <taxon>Fungi</taxon>
        <taxon>Dikarya</taxon>
        <taxon>Basidiomycota</taxon>
        <taxon>Agaricomycotina</taxon>
        <taxon>Agaricomycetes</taxon>
        <taxon>Agaricomycetidae</taxon>
        <taxon>Agaricales</taxon>
        <taxon>Marasmiineae</taxon>
        <taxon>Mycenaceae</taxon>
        <taxon>Mycena</taxon>
    </lineage>
</organism>
<evidence type="ECO:0000313" key="3">
    <source>
        <dbReference type="Proteomes" id="UP001221757"/>
    </source>
</evidence>
<comment type="caution">
    <text evidence="2">The sequence shown here is derived from an EMBL/GenBank/DDBJ whole genome shotgun (WGS) entry which is preliminary data.</text>
</comment>
<proteinExistence type="predicted"/>
<keyword evidence="3" id="KW-1185">Reference proteome</keyword>
<dbReference type="EMBL" id="JARKIE010000128">
    <property type="protein sequence ID" value="KAJ7679766.1"/>
    <property type="molecule type" value="Genomic_DNA"/>
</dbReference>
<reference evidence="2" key="1">
    <citation type="submission" date="2023-03" db="EMBL/GenBank/DDBJ databases">
        <title>Massive genome expansion in bonnet fungi (Mycena s.s.) driven by repeated elements and novel gene families across ecological guilds.</title>
        <authorList>
            <consortium name="Lawrence Berkeley National Laboratory"/>
            <person name="Harder C.B."/>
            <person name="Miyauchi S."/>
            <person name="Viragh M."/>
            <person name="Kuo A."/>
            <person name="Thoen E."/>
            <person name="Andreopoulos B."/>
            <person name="Lu D."/>
            <person name="Skrede I."/>
            <person name="Drula E."/>
            <person name="Henrissat B."/>
            <person name="Morin E."/>
            <person name="Kohler A."/>
            <person name="Barry K."/>
            <person name="LaButti K."/>
            <person name="Morin E."/>
            <person name="Salamov A."/>
            <person name="Lipzen A."/>
            <person name="Mereny Z."/>
            <person name="Hegedus B."/>
            <person name="Baldrian P."/>
            <person name="Stursova M."/>
            <person name="Weitz H."/>
            <person name="Taylor A."/>
            <person name="Grigoriev I.V."/>
            <person name="Nagy L.G."/>
            <person name="Martin F."/>
            <person name="Kauserud H."/>
        </authorList>
    </citation>
    <scope>NUCLEOTIDE SEQUENCE</scope>
    <source>
        <strain evidence="2">CBHHK067</strain>
    </source>
</reference>
<dbReference type="AlphaFoldDB" id="A0AAD7GCZ8"/>
<feature type="region of interest" description="Disordered" evidence="1">
    <location>
        <begin position="15"/>
        <end position="50"/>
    </location>
</feature>